<dbReference type="Proteomes" id="UP000294933">
    <property type="component" value="Unassembled WGS sequence"/>
</dbReference>
<dbReference type="STRING" id="50990.A0A4Y7QG95"/>
<evidence type="ECO:0000313" key="2">
    <source>
        <dbReference type="EMBL" id="TDL26132.1"/>
    </source>
</evidence>
<keyword evidence="3" id="KW-1185">Reference proteome</keyword>
<feature type="compositionally biased region" description="Basic residues" evidence="1">
    <location>
        <begin position="457"/>
        <end position="473"/>
    </location>
</feature>
<feature type="compositionally biased region" description="Acidic residues" evidence="1">
    <location>
        <begin position="480"/>
        <end position="491"/>
    </location>
</feature>
<feature type="region of interest" description="Disordered" evidence="1">
    <location>
        <begin position="435"/>
        <end position="561"/>
    </location>
</feature>
<dbReference type="OrthoDB" id="2290221at2759"/>
<protein>
    <submittedName>
        <fullName evidence="2">HbrB-domain-containing protein</fullName>
    </submittedName>
</protein>
<evidence type="ECO:0000256" key="1">
    <source>
        <dbReference type="SAM" id="MobiDB-lite"/>
    </source>
</evidence>
<dbReference type="PANTHER" id="PTHR32428">
    <property type="entry name" value="TARGET OF RAPAMYCIN COMPLEX 2 SUBUNIT BIT61-RELATED"/>
    <property type="match status" value="1"/>
</dbReference>
<feature type="region of interest" description="Disordered" evidence="1">
    <location>
        <begin position="1"/>
        <end position="102"/>
    </location>
</feature>
<feature type="compositionally biased region" description="Basic and acidic residues" evidence="1">
    <location>
        <begin position="45"/>
        <end position="56"/>
    </location>
</feature>
<feature type="compositionally biased region" description="Low complexity" evidence="1">
    <location>
        <begin position="59"/>
        <end position="80"/>
    </location>
</feature>
<dbReference type="EMBL" id="ML170162">
    <property type="protein sequence ID" value="TDL26132.1"/>
    <property type="molecule type" value="Genomic_DNA"/>
</dbReference>
<feature type="compositionally biased region" description="Acidic residues" evidence="1">
    <location>
        <begin position="552"/>
        <end position="561"/>
    </location>
</feature>
<dbReference type="GO" id="GO:0031932">
    <property type="term" value="C:TORC2 complex"/>
    <property type="evidence" value="ECO:0007669"/>
    <property type="project" value="TreeGrafter"/>
</dbReference>
<dbReference type="GO" id="GO:0038203">
    <property type="term" value="P:TORC2 signaling"/>
    <property type="evidence" value="ECO:0007669"/>
    <property type="project" value="TreeGrafter"/>
</dbReference>
<dbReference type="AlphaFoldDB" id="A0A4Y7QG95"/>
<proteinExistence type="predicted"/>
<feature type="compositionally biased region" description="Basic and acidic residues" evidence="1">
    <location>
        <begin position="505"/>
        <end position="514"/>
    </location>
</feature>
<dbReference type="InterPro" id="IPR013745">
    <property type="entry name" value="Bit61/PRR5"/>
</dbReference>
<reference evidence="2 3" key="1">
    <citation type="submission" date="2018-06" db="EMBL/GenBank/DDBJ databases">
        <title>A transcriptomic atlas of mushroom development highlights an independent origin of complex multicellularity.</title>
        <authorList>
            <consortium name="DOE Joint Genome Institute"/>
            <person name="Krizsan K."/>
            <person name="Almasi E."/>
            <person name="Merenyi Z."/>
            <person name="Sahu N."/>
            <person name="Viragh M."/>
            <person name="Koszo T."/>
            <person name="Mondo S."/>
            <person name="Kiss B."/>
            <person name="Balint B."/>
            <person name="Kues U."/>
            <person name="Barry K."/>
            <person name="Hegedus J.C."/>
            <person name="Henrissat B."/>
            <person name="Johnson J."/>
            <person name="Lipzen A."/>
            <person name="Ohm R."/>
            <person name="Nagy I."/>
            <person name="Pangilinan J."/>
            <person name="Yan J."/>
            <person name="Xiong Y."/>
            <person name="Grigoriev I.V."/>
            <person name="Hibbett D.S."/>
            <person name="Nagy L.G."/>
        </authorList>
    </citation>
    <scope>NUCLEOTIDE SEQUENCE [LARGE SCALE GENOMIC DNA]</scope>
    <source>
        <strain evidence="2 3">SZMC22713</strain>
    </source>
</reference>
<gene>
    <name evidence="2" type="ORF">BD410DRAFT_784173</name>
</gene>
<dbReference type="VEuPathDB" id="FungiDB:BD410DRAFT_784173"/>
<accession>A0A4Y7QG95</accession>
<dbReference type="Pfam" id="PF08539">
    <property type="entry name" value="HbrB"/>
    <property type="match status" value="1"/>
</dbReference>
<sequence>MSARPPLVSPSQDTTPTNRREHRRSSSDATPSQSHFHHRPPNPKEVFDAVHTKLFGDKSAGSSSSQTLSAASTSTARSGTPIPASLLPPRKDSRSDSPQLAPAASVASVAASHLTAMASPPSTSKLHTSPSKAVVSTGRTYDAKLVTREMHRLGTLAHLPGIVAPSLAAAASSTSLALPSAPAIAASSSGDSAWAQLHVHVLPLFNGDPLRIPIEDLNTLVRRHIELVMSSGPSRAVSTLENDASELINSGMITLNAKLAGVEDEKLLGRVVEKWGFFWDQVLPYVEGVFLPLQTDPLLLSLYRTPKSHRPTSPSLRDGVGSTYMSSPTTQTGTPVDVRTLALRAFRDKIIYPMSSRLESRLLMIRKREGGESSGYQQPRLRQMLLVLLSQAHRQQSLSLTAPSPSPSPPELAIRTLLDIVQSLHHAPLVPSASAKHFGAGSGSAPTFLTGGVPRDRRGRIATKPKKATRFRRLGGSLDIGEEDAEDDDGGETPRNGFSPAGSRGRKDADREQEFLDALRSPDMDATMENASQSQVPRAGGWGLGAGREEKPADDDDEEGMDWDQAQAYLEGMVGFGGSWMR</sequence>
<evidence type="ECO:0000313" key="3">
    <source>
        <dbReference type="Proteomes" id="UP000294933"/>
    </source>
</evidence>
<dbReference type="PANTHER" id="PTHR32428:SF2">
    <property type="entry name" value="TARGET OF RAPAMYCIN COMPLEX 2 SUBUNIT BIT61-RELATED"/>
    <property type="match status" value="1"/>
</dbReference>
<organism evidence="2 3">
    <name type="scientific">Rickenella mellea</name>
    <dbReference type="NCBI Taxonomy" id="50990"/>
    <lineage>
        <taxon>Eukaryota</taxon>
        <taxon>Fungi</taxon>
        <taxon>Dikarya</taxon>
        <taxon>Basidiomycota</taxon>
        <taxon>Agaricomycotina</taxon>
        <taxon>Agaricomycetes</taxon>
        <taxon>Hymenochaetales</taxon>
        <taxon>Rickenellaceae</taxon>
        <taxon>Rickenella</taxon>
    </lineage>
</organism>
<name>A0A4Y7QG95_9AGAM</name>